<sequence length="381" mass="41230">MIEKQTDVPQGLESFDSVLDEIRRRRGEFARQRYVPRDLIQRFKALGLFRASAPARFGGEPMPPADFLERIETISAVDGSCGWVASFGASLTYLAALPVDTQAEIYQNGPDVAFTAGVWPVHPATETASGRLLINGRWKFASGSRTADLLGVGIPGDAGGKPRTAVLWPDQVEVVGDWNTIGLRGTGSFDLLVRNVEVPKEWTFVRGGQPTIDEPLYQYPLIAYAAQVLAVVNLGIARAALEYAEAVGSGSTGVTGAPRLADRAYFRTEFAQAEAKLRSARAFFYETTREAWDTILTGDPVSDRQNAMLRLAATHAAKAGDQVVRDVYQLSGTAAIDDSHPVQELLRDASVPPQHAFLTSAMYDASGAVLMGLEPTVPGFR</sequence>
<proteinExistence type="predicted"/>
<gene>
    <name evidence="4" type="ORF">EV643_108370</name>
</gene>
<dbReference type="InterPro" id="IPR037069">
    <property type="entry name" value="AcylCoA_DH/ox_N_sf"/>
</dbReference>
<name>A0A4R6KD18_9ACTN</name>
<dbReference type="InterPro" id="IPR046373">
    <property type="entry name" value="Acyl-CoA_Oxase/DH_mid-dom_sf"/>
</dbReference>
<dbReference type="Pfam" id="PF08028">
    <property type="entry name" value="Acyl-CoA_dh_2"/>
    <property type="match status" value="1"/>
</dbReference>
<keyword evidence="1" id="KW-0560">Oxidoreductase</keyword>
<protein>
    <submittedName>
        <fullName evidence="4">Alkylation response protein AidB-like acyl-CoA dehydrogenase</fullName>
    </submittedName>
</protein>
<dbReference type="Gene3D" id="1.10.540.10">
    <property type="entry name" value="Acyl-CoA dehydrogenase/oxidase, N-terminal domain"/>
    <property type="match status" value="1"/>
</dbReference>
<dbReference type="GO" id="GO:0006552">
    <property type="term" value="P:L-leucine catabolic process"/>
    <property type="evidence" value="ECO:0007669"/>
    <property type="project" value="TreeGrafter"/>
</dbReference>
<dbReference type="Pfam" id="PF02771">
    <property type="entry name" value="Acyl-CoA_dh_N"/>
    <property type="match status" value="1"/>
</dbReference>
<dbReference type="EMBL" id="SNWQ01000008">
    <property type="protein sequence ID" value="TDO48053.1"/>
    <property type="molecule type" value="Genomic_DNA"/>
</dbReference>
<dbReference type="SUPFAM" id="SSF47203">
    <property type="entry name" value="Acyl-CoA dehydrogenase C-terminal domain-like"/>
    <property type="match status" value="1"/>
</dbReference>
<evidence type="ECO:0000259" key="2">
    <source>
        <dbReference type="Pfam" id="PF02771"/>
    </source>
</evidence>
<feature type="domain" description="Acyl-CoA dehydrogenase/oxidase N-terminal" evidence="2">
    <location>
        <begin position="20"/>
        <end position="92"/>
    </location>
</feature>
<dbReference type="OrthoDB" id="3402961at2"/>
<dbReference type="RefSeq" id="WP_133801468.1">
    <property type="nucleotide sequence ID" value="NZ_SNWQ01000008.1"/>
</dbReference>
<dbReference type="InterPro" id="IPR009100">
    <property type="entry name" value="AcylCoA_DH/oxidase_NM_dom_sf"/>
</dbReference>
<evidence type="ECO:0000256" key="1">
    <source>
        <dbReference type="ARBA" id="ARBA00023002"/>
    </source>
</evidence>
<keyword evidence="5" id="KW-1185">Reference proteome</keyword>
<dbReference type="AlphaFoldDB" id="A0A4R6KD18"/>
<dbReference type="SUPFAM" id="SSF56645">
    <property type="entry name" value="Acyl-CoA dehydrogenase NM domain-like"/>
    <property type="match status" value="1"/>
</dbReference>
<dbReference type="PANTHER" id="PTHR43884">
    <property type="entry name" value="ACYL-COA DEHYDROGENASE"/>
    <property type="match status" value="1"/>
</dbReference>
<dbReference type="PIRSF" id="PIRSF016578">
    <property type="entry name" value="HsaA"/>
    <property type="match status" value="1"/>
</dbReference>
<dbReference type="InterPro" id="IPR013107">
    <property type="entry name" value="Acyl-CoA_DH_C"/>
</dbReference>
<evidence type="ECO:0000313" key="4">
    <source>
        <dbReference type="EMBL" id="TDO48053.1"/>
    </source>
</evidence>
<dbReference type="InterPro" id="IPR036250">
    <property type="entry name" value="AcylCo_DH-like_C"/>
</dbReference>
<dbReference type="PANTHER" id="PTHR43884:SF12">
    <property type="entry name" value="ISOVALERYL-COA DEHYDROGENASE, MITOCHONDRIAL-RELATED"/>
    <property type="match status" value="1"/>
</dbReference>
<dbReference type="Gene3D" id="1.20.140.10">
    <property type="entry name" value="Butyryl-CoA Dehydrogenase, subunit A, domain 3"/>
    <property type="match status" value="1"/>
</dbReference>
<feature type="domain" description="Acyl-CoA dehydrogenase C-terminal" evidence="3">
    <location>
        <begin position="228"/>
        <end position="358"/>
    </location>
</feature>
<accession>A0A4R6KD18</accession>
<organism evidence="4 5">
    <name type="scientific">Kribbella caucasensis</name>
    <dbReference type="NCBI Taxonomy" id="2512215"/>
    <lineage>
        <taxon>Bacteria</taxon>
        <taxon>Bacillati</taxon>
        <taxon>Actinomycetota</taxon>
        <taxon>Actinomycetes</taxon>
        <taxon>Propionibacteriales</taxon>
        <taxon>Kribbellaceae</taxon>
        <taxon>Kribbella</taxon>
    </lineage>
</organism>
<evidence type="ECO:0000259" key="3">
    <source>
        <dbReference type="Pfam" id="PF08028"/>
    </source>
</evidence>
<dbReference type="GO" id="GO:0050660">
    <property type="term" value="F:flavin adenine dinucleotide binding"/>
    <property type="evidence" value="ECO:0007669"/>
    <property type="project" value="InterPro"/>
</dbReference>
<dbReference type="GO" id="GO:0008470">
    <property type="term" value="F:3-methylbutanoyl-CoA dehydrogenase activity"/>
    <property type="evidence" value="ECO:0007669"/>
    <property type="project" value="TreeGrafter"/>
</dbReference>
<comment type="caution">
    <text evidence="4">The sequence shown here is derived from an EMBL/GenBank/DDBJ whole genome shotgun (WGS) entry which is preliminary data.</text>
</comment>
<reference evidence="4 5" key="1">
    <citation type="submission" date="2019-03" db="EMBL/GenBank/DDBJ databases">
        <title>Genomic Encyclopedia of Type Strains, Phase III (KMG-III): the genomes of soil and plant-associated and newly described type strains.</title>
        <authorList>
            <person name="Whitman W."/>
        </authorList>
    </citation>
    <scope>NUCLEOTIDE SEQUENCE [LARGE SCALE GENOMIC DNA]</scope>
    <source>
        <strain evidence="4 5">VKM Ac-2527</strain>
    </source>
</reference>
<dbReference type="InterPro" id="IPR013786">
    <property type="entry name" value="AcylCoA_DH/ox_N"/>
</dbReference>
<evidence type="ECO:0000313" key="5">
    <source>
        <dbReference type="Proteomes" id="UP000295388"/>
    </source>
</evidence>
<dbReference type="Proteomes" id="UP000295388">
    <property type="component" value="Unassembled WGS sequence"/>
</dbReference>
<dbReference type="Gene3D" id="2.40.110.10">
    <property type="entry name" value="Butyryl-CoA Dehydrogenase, subunit A, domain 2"/>
    <property type="match status" value="1"/>
</dbReference>